<name>A0ACC2ES69_DIPCM</name>
<dbReference type="EMBL" id="CM055092">
    <property type="protein sequence ID" value="KAJ7569281.1"/>
    <property type="molecule type" value="Genomic_DNA"/>
</dbReference>
<comment type="caution">
    <text evidence="1">The sequence shown here is derived from an EMBL/GenBank/DDBJ whole genome shotgun (WGS) entry which is preliminary data.</text>
</comment>
<organism evidence="1 2">
    <name type="scientific">Diphasiastrum complanatum</name>
    <name type="common">Issler's clubmoss</name>
    <name type="synonym">Lycopodium complanatum</name>
    <dbReference type="NCBI Taxonomy" id="34168"/>
    <lineage>
        <taxon>Eukaryota</taxon>
        <taxon>Viridiplantae</taxon>
        <taxon>Streptophyta</taxon>
        <taxon>Embryophyta</taxon>
        <taxon>Tracheophyta</taxon>
        <taxon>Lycopodiopsida</taxon>
        <taxon>Lycopodiales</taxon>
        <taxon>Lycopodiaceae</taxon>
        <taxon>Lycopodioideae</taxon>
        <taxon>Diphasiastrum</taxon>
    </lineage>
</organism>
<protein>
    <submittedName>
        <fullName evidence="1">Uncharacterized protein</fullName>
    </submittedName>
</protein>
<reference evidence="2" key="1">
    <citation type="journal article" date="2024" name="Proc. Natl. Acad. Sci. U.S.A.">
        <title>Extraordinary preservation of gene collinearity over three hundred million years revealed in homosporous lycophytes.</title>
        <authorList>
            <person name="Li C."/>
            <person name="Wickell D."/>
            <person name="Kuo L.Y."/>
            <person name="Chen X."/>
            <person name="Nie B."/>
            <person name="Liao X."/>
            <person name="Peng D."/>
            <person name="Ji J."/>
            <person name="Jenkins J."/>
            <person name="Williams M."/>
            <person name="Shu S."/>
            <person name="Plott C."/>
            <person name="Barry K."/>
            <person name="Rajasekar S."/>
            <person name="Grimwood J."/>
            <person name="Han X."/>
            <person name="Sun S."/>
            <person name="Hou Z."/>
            <person name="He W."/>
            <person name="Dai G."/>
            <person name="Sun C."/>
            <person name="Schmutz J."/>
            <person name="Leebens-Mack J.H."/>
            <person name="Li F.W."/>
            <person name="Wang L."/>
        </authorList>
    </citation>
    <scope>NUCLEOTIDE SEQUENCE [LARGE SCALE GENOMIC DNA]</scope>
    <source>
        <strain evidence="2">cv. PW_Plant_1</strain>
    </source>
</reference>
<keyword evidence="2" id="KW-1185">Reference proteome</keyword>
<dbReference type="Proteomes" id="UP001162992">
    <property type="component" value="Chromosome 1"/>
</dbReference>
<evidence type="ECO:0000313" key="2">
    <source>
        <dbReference type="Proteomes" id="UP001162992"/>
    </source>
</evidence>
<accession>A0ACC2ES69</accession>
<proteinExistence type="predicted"/>
<evidence type="ECO:0000313" key="1">
    <source>
        <dbReference type="EMBL" id="KAJ7569281.1"/>
    </source>
</evidence>
<sequence>MEVDRMIRMAWKDRPVVLMVSFLFLTSPLLPLVLYFFPLIMSTALCTIALVSIVPHETESELVEQIVGEIHSSDSSDEATASHLRSYATWLQWLMGMDRSDQISSDIPSTSSCQEPYYLTATTDAPTEQFLEACGASHDEESVTETILTTAIESEISYSVEDLFDPSEEECSIQESKFCDALRTQLAFDFIPDLQKITTQVQNLIKGSSKWLSMLTVDPAVRWFRETLREEKLHRDMYGPLLISERITVHLREDSEQQIFSLAEDYNKRITLAKEPAGVESCTFLSQIRQLDSYFDSVIGLRDSCSSNESSIWMEDDSSCSCEETASDCSDCDLDTFSLTDLDLISTVRSSIHDAQSKKEEQSASNQIIEPKSIISEFISKEGFSPDATEIIASREHEPSCDEQLTVDQKKIVADISQTDTNMCVRKSSLDSFSSCGQSQTDTKVDSRERGNAHQKRFAPMLNASVPKSMTVQEDCPLIPVQTVIEESSSPKDKLALHQYKNLVSSLEKCRKPVNSWPTVQKVLASRTKESFPSVMRTGNPLSSGSSLSTSGSLRAIKIKL</sequence>
<gene>
    <name evidence="1" type="ORF">O6H91_01G070000</name>
</gene>